<sequence length="170" mass="18720">MKAVGYHNAGIVEFIMDTTLGQFYFMEMNTCLQVGHPLTEMIVGQDLVGWQICVANGEPLPLTQSEIPLGGHAFEARIYAENVPKGFLPAIGKLHHYHPVSLSPTVRVETGVAEGDTASMHYDPMIAKLVVWGENRNAALVNLKNCLLNFQTEDSNSCGWEIKVVHLGKK</sequence>
<dbReference type="EMBL" id="CM037025">
    <property type="protein sequence ID" value="KAH7661475.1"/>
    <property type="molecule type" value="Genomic_DNA"/>
</dbReference>
<keyword evidence="1" id="KW-0436">Ligase</keyword>
<organism evidence="1 2">
    <name type="scientific">Dioscorea alata</name>
    <name type="common">Purple yam</name>
    <dbReference type="NCBI Taxonomy" id="55571"/>
    <lineage>
        <taxon>Eukaryota</taxon>
        <taxon>Viridiplantae</taxon>
        <taxon>Streptophyta</taxon>
        <taxon>Embryophyta</taxon>
        <taxon>Tracheophyta</taxon>
        <taxon>Spermatophyta</taxon>
        <taxon>Magnoliopsida</taxon>
        <taxon>Liliopsida</taxon>
        <taxon>Dioscoreales</taxon>
        <taxon>Dioscoreaceae</taxon>
        <taxon>Dioscorea</taxon>
    </lineage>
</organism>
<gene>
    <name evidence="1" type="ORF">IHE45_15G067000</name>
</gene>
<evidence type="ECO:0000313" key="1">
    <source>
        <dbReference type="EMBL" id="KAH7661475.1"/>
    </source>
</evidence>
<protein>
    <submittedName>
        <fullName evidence="1">Methylcrotonoyl-CoA carboxylase protein</fullName>
        <ecNumber evidence="1">6.4.1.4</ecNumber>
    </submittedName>
</protein>
<comment type="caution">
    <text evidence="1">The sequence shown here is derived from an EMBL/GenBank/DDBJ whole genome shotgun (WGS) entry which is preliminary data.</text>
</comment>
<name>A0ACB7ULS2_DIOAL</name>
<dbReference type="EC" id="6.4.1.4" evidence="1"/>
<accession>A0ACB7ULS2</accession>
<evidence type="ECO:0000313" key="2">
    <source>
        <dbReference type="Proteomes" id="UP000827976"/>
    </source>
</evidence>
<dbReference type="Proteomes" id="UP000827976">
    <property type="component" value="Chromosome 15"/>
</dbReference>
<proteinExistence type="predicted"/>
<keyword evidence="2" id="KW-1185">Reference proteome</keyword>
<reference evidence="2" key="1">
    <citation type="journal article" date="2022" name="Nat. Commun.">
        <title>Chromosome evolution and the genetic basis of agronomically important traits in greater yam.</title>
        <authorList>
            <person name="Bredeson J.V."/>
            <person name="Lyons J.B."/>
            <person name="Oniyinde I.O."/>
            <person name="Okereke N.R."/>
            <person name="Kolade O."/>
            <person name="Nnabue I."/>
            <person name="Nwadili C.O."/>
            <person name="Hribova E."/>
            <person name="Parker M."/>
            <person name="Nwogha J."/>
            <person name="Shu S."/>
            <person name="Carlson J."/>
            <person name="Kariba R."/>
            <person name="Muthemba S."/>
            <person name="Knop K."/>
            <person name="Barton G.J."/>
            <person name="Sherwood A.V."/>
            <person name="Lopez-Montes A."/>
            <person name="Asiedu R."/>
            <person name="Jamnadass R."/>
            <person name="Muchugi A."/>
            <person name="Goodstein D."/>
            <person name="Egesi C.N."/>
            <person name="Featherston J."/>
            <person name="Asfaw A."/>
            <person name="Simpson G.G."/>
            <person name="Dolezel J."/>
            <person name="Hendre P.S."/>
            <person name="Van Deynze A."/>
            <person name="Kumar P.L."/>
            <person name="Obidiegwu J.E."/>
            <person name="Bhattacharjee R."/>
            <person name="Rokhsar D.S."/>
        </authorList>
    </citation>
    <scope>NUCLEOTIDE SEQUENCE [LARGE SCALE GENOMIC DNA]</scope>
    <source>
        <strain evidence="2">cv. TDa95/00328</strain>
    </source>
</reference>